<comment type="caution">
    <text evidence="1">The sequence shown here is derived from an EMBL/GenBank/DDBJ whole genome shotgun (WGS) entry which is preliminary data.</text>
</comment>
<organism evidence="1 2">
    <name type="scientific">Agrocybe chaxingu</name>
    <dbReference type="NCBI Taxonomy" id="84603"/>
    <lineage>
        <taxon>Eukaryota</taxon>
        <taxon>Fungi</taxon>
        <taxon>Dikarya</taxon>
        <taxon>Basidiomycota</taxon>
        <taxon>Agaricomycotina</taxon>
        <taxon>Agaricomycetes</taxon>
        <taxon>Agaricomycetidae</taxon>
        <taxon>Agaricales</taxon>
        <taxon>Agaricineae</taxon>
        <taxon>Strophariaceae</taxon>
        <taxon>Agrocybe</taxon>
    </lineage>
</organism>
<evidence type="ECO:0000313" key="1">
    <source>
        <dbReference type="EMBL" id="KAJ3503913.1"/>
    </source>
</evidence>
<evidence type="ECO:0000313" key="2">
    <source>
        <dbReference type="Proteomes" id="UP001148786"/>
    </source>
</evidence>
<proteinExistence type="predicted"/>
<accession>A0A9W8JXU4</accession>
<reference evidence="1" key="1">
    <citation type="submission" date="2022-07" db="EMBL/GenBank/DDBJ databases">
        <title>Genome Sequence of Agrocybe chaxingu.</title>
        <authorList>
            <person name="Buettner E."/>
        </authorList>
    </citation>
    <scope>NUCLEOTIDE SEQUENCE</scope>
    <source>
        <strain evidence="1">MP-N11</strain>
    </source>
</reference>
<keyword evidence="2" id="KW-1185">Reference proteome</keyword>
<protein>
    <submittedName>
        <fullName evidence="1">Uncharacterized protein</fullName>
    </submittedName>
</protein>
<dbReference type="EMBL" id="JANKHO010001075">
    <property type="protein sequence ID" value="KAJ3503913.1"/>
    <property type="molecule type" value="Genomic_DNA"/>
</dbReference>
<sequence>MPSIANAADHPGIVRAANHALQKGDQLLLRYASFPKPVFHSKEAIDDLVNFQEAFVDQLAAARFKDDLPPPSPRDIPPSPFIPPPCHRFLPNCTPPPYCATPQSCPHTLRIFKDDILNKERTSRYADCSRVYTLARDVTMRAGLKVAPGVRVILEEVDGRNKSYWITRVVDKEEGKKAIQMHAFNAQGGIYSDRHPGWKPIVLKFFEEEVAPNFDLDEESKRFLKQQEIDRAMRRVTAGKEEDESPHNVSLLRHSTLLRFHTYAFIQYS</sequence>
<name>A0A9W8JXU4_9AGAR</name>
<gene>
    <name evidence="1" type="ORF">NLJ89_g8218</name>
</gene>
<dbReference type="Proteomes" id="UP001148786">
    <property type="component" value="Unassembled WGS sequence"/>
</dbReference>
<dbReference type="AlphaFoldDB" id="A0A9W8JXU4"/>